<dbReference type="STRING" id="296218.AWN68_18540"/>
<comment type="caution">
    <text evidence="9">The sequence shown here is derived from an EMBL/GenBank/DDBJ whole genome shotgun (WGS) entry which is preliminary data.</text>
</comment>
<evidence type="ECO:0000256" key="5">
    <source>
        <dbReference type="ARBA" id="ARBA00023136"/>
    </source>
</evidence>
<evidence type="ECO:0000259" key="7">
    <source>
        <dbReference type="Pfam" id="PF02687"/>
    </source>
</evidence>
<feature type="domain" description="MacB-like periplasmic core" evidence="8">
    <location>
        <begin position="20"/>
        <end position="231"/>
    </location>
</feature>
<dbReference type="Pfam" id="PF02687">
    <property type="entry name" value="FtsX"/>
    <property type="match status" value="2"/>
</dbReference>
<reference evidence="9 10" key="1">
    <citation type="submission" date="2016-01" db="EMBL/GenBank/DDBJ databases">
        <title>Genome sequencing of Roseivirga echinicomitans KMM 6058.</title>
        <authorList>
            <person name="Selvaratnam C."/>
            <person name="Thevarajoo S."/>
            <person name="Goh K.M."/>
            <person name="Ee R."/>
            <person name="Chan K.-G."/>
            <person name="Chong C.S."/>
        </authorList>
    </citation>
    <scope>NUCLEOTIDE SEQUENCE [LARGE SCALE GENOMIC DNA]</scope>
    <source>
        <strain evidence="9 10">KMM 6058</strain>
    </source>
</reference>
<dbReference type="InterPro" id="IPR050250">
    <property type="entry name" value="Macrolide_Exporter_MacB"/>
</dbReference>
<feature type="transmembrane region" description="Helical" evidence="6">
    <location>
        <begin position="425"/>
        <end position="449"/>
    </location>
</feature>
<dbReference type="InterPro" id="IPR003838">
    <property type="entry name" value="ABC3_permease_C"/>
</dbReference>
<dbReference type="Proteomes" id="UP000075615">
    <property type="component" value="Unassembled WGS sequence"/>
</dbReference>
<feature type="transmembrane region" description="Helical" evidence="6">
    <location>
        <begin position="21"/>
        <end position="41"/>
    </location>
</feature>
<evidence type="ECO:0008006" key="11">
    <source>
        <dbReference type="Google" id="ProtNLM"/>
    </source>
</evidence>
<feature type="transmembrane region" description="Helical" evidence="6">
    <location>
        <begin position="337"/>
        <end position="360"/>
    </location>
</feature>
<evidence type="ECO:0000259" key="8">
    <source>
        <dbReference type="Pfam" id="PF12704"/>
    </source>
</evidence>
<gene>
    <name evidence="9" type="ORF">AWN68_18540</name>
</gene>
<name>A0A150XDR4_9BACT</name>
<dbReference type="RefSeq" id="WP_068415457.1">
    <property type="nucleotide sequence ID" value="NZ_LRDB01000021.1"/>
</dbReference>
<dbReference type="AlphaFoldDB" id="A0A150XDR4"/>
<feature type="transmembrane region" description="Helical" evidence="6">
    <location>
        <begin position="286"/>
        <end position="308"/>
    </location>
</feature>
<feature type="transmembrane region" description="Helical" evidence="6">
    <location>
        <begin position="672"/>
        <end position="694"/>
    </location>
</feature>
<organism evidence="9 10">
    <name type="scientific">Roseivirga echinicomitans</name>
    <dbReference type="NCBI Taxonomy" id="296218"/>
    <lineage>
        <taxon>Bacteria</taxon>
        <taxon>Pseudomonadati</taxon>
        <taxon>Bacteroidota</taxon>
        <taxon>Cytophagia</taxon>
        <taxon>Cytophagales</taxon>
        <taxon>Roseivirgaceae</taxon>
        <taxon>Roseivirga</taxon>
    </lineage>
</organism>
<dbReference type="GO" id="GO:0022857">
    <property type="term" value="F:transmembrane transporter activity"/>
    <property type="evidence" value="ECO:0007669"/>
    <property type="project" value="TreeGrafter"/>
</dbReference>
<feature type="transmembrane region" description="Helical" evidence="6">
    <location>
        <begin position="724"/>
        <end position="742"/>
    </location>
</feature>
<sequence length="795" mass="88146">MIKANLLPILRSFKKNKGYTAINIAGLAIGFASAILIAIYVNQEFTYDKHFKDHERTYRIGHSTFALASVAQLSYLEQNMAGVEAWVNVMPNPSSTLKYNGRGFIEENTFFATKDYLKVFDHKFVLGNPNTALDDISGLILTESMANKMFGNANPLGELVEVATQMSIENYQVTGVVEDLPPNSTLKFNVMARLPQSFEDQVKDNFSYTTGYSYFKTETALPVAAVQAQTDEIFAKRNYDLYGSEEDFETYLEQVRAYQPVIMNITDVHLESNVQFEASNPGNKSYLYIFLGIAIFILVLAAINYVNLATAQASKRAKEVGVRKVLGSVRSQLISRFLTESVVLALSAVIIGLGLAEGALQLMSAAGFPNFDVSIIDYPNLIVITLGVALVTGLGAGIYPALVLTSFKPASVLKGDYRSGEGSKFFRNSLVVFQFVVSLSLAIFSVFVYQQLNYGLTKELGFEKEGVIVVDNSKSQLGTEDENVNAFKNEVLKIPAVKNFSGSHYSMIGNLPLSSVVEIGGEEASYRVQYKYTDAEFVPAMGFKIIEGRDFDEAIDGDAEVIIVNETFAKMIGDGLYEKRFNAGNNGTDLQIVGVVEDFHYADFSKAIGPTVFFKRDYASQFNIRLEGKELGQTIKEIEARYAQFTSEPLDFYFFDQRFNTLFNGEKQMSQIITIFTGLSLFVALLGLIGLISYKLDQRIKEIGVRKVLGASVMQILKLFSTEMVKLIGIALLITVPLGFYMTDLWLNGFAYQVEIGVMPFVVVASFGLSITLLIVLLRTLKTARMNPVESLRSE</sequence>
<dbReference type="OrthoDB" id="974129at2"/>
<accession>A0A150XDR4</accession>
<dbReference type="InterPro" id="IPR025857">
    <property type="entry name" value="MacB_PCD"/>
</dbReference>
<feature type="domain" description="ABC3 transporter permease C-terminal" evidence="7">
    <location>
        <begin position="293"/>
        <end position="407"/>
    </location>
</feature>
<evidence type="ECO:0000256" key="4">
    <source>
        <dbReference type="ARBA" id="ARBA00022989"/>
    </source>
</evidence>
<dbReference type="PANTHER" id="PTHR30572:SF18">
    <property type="entry name" value="ABC-TYPE MACROLIDE FAMILY EXPORT SYSTEM PERMEASE COMPONENT 2"/>
    <property type="match status" value="1"/>
</dbReference>
<comment type="subcellular location">
    <subcellularLocation>
        <location evidence="1">Cell membrane</location>
        <topology evidence="1">Multi-pass membrane protein</topology>
    </subcellularLocation>
</comment>
<evidence type="ECO:0000256" key="2">
    <source>
        <dbReference type="ARBA" id="ARBA00022475"/>
    </source>
</evidence>
<dbReference type="GO" id="GO:0005886">
    <property type="term" value="C:plasma membrane"/>
    <property type="evidence" value="ECO:0007669"/>
    <property type="project" value="UniProtKB-SubCell"/>
</dbReference>
<feature type="transmembrane region" description="Helical" evidence="6">
    <location>
        <begin position="754"/>
        <end position="778"/>
    </location>
</feature>
<protein>
    <recommendedName>
        <fullName evidence="11">ABC transporter permease</fullName>
    </recommendedName>
</protein>
<dbReference type="PANTHER" id="PTHR30572">
    <property type="entry name" value="MEMBRANE COMPONENT OF TRANSPORTER-RELATED"/>
    <property type="match status" value="1"/>
</dbReference>
<evidence type="ECO:0000313" key="9">
    <source>
        <dbReference type="EMBL" id="KYG76867.1"/>
    </source>
</evidence>
<evidence type="ECO:0000313" key="10">
    <source>
        <dbReference type="Proteomes" id="UP000075615"/>
    </source>
</evidence>
<proteinExistence type="predicted"/>
<dbReference type="Pfam" id="PF12704">
    <property type="entry name" value="MacB_PCD"/>
    <property type="match status" value="2"/>
</dbReference>
<keyword evidence="5 6" id="KW-0472">Membrane</keyword>
<evidence type="ECO:0000256" key="1">
    <source>
        <dbReference type="ARBA" id="ARBA00004651"/>
    </source>
</evidence>
<keyword evidence="4 6" id="KW-1133">Transmembrane helix</keyword>
<keyword evidence="2" id="KW-1003">Cell membrane</keyword>
<feature type="domain" description="ABC3 transporter permease C-terminal" evidence="7">
    <location>
        <begin position="675"/>
        <end position="788"/>
    </location>
</feature>
<dbReference type="EMBL" id="LRDB01000021">
    <property type="protein sequence ID" value="KYG76867.1"/>
    <property type="molecule type" value="Genomic_DNA"/>
</dbReference>
<keyword evidence="10" id="KW-1185">Reference proteome</keyword>
<feature type="domain" description="MacB-like periplasmic core" evidence="8">
    <location>
        <begin position="438"/>
        <end position="627"/>
    </location>
</feature>
<evidence type="ECO:0000256" key="6">
    <source>
        <dbReference type="SAM" id="Phobius"/>
    </source>
</evidence>
<keyword evidence="3 6" id="KW-0812">Transmembrane</keyword>
<evidence type="ECO:0000256" key="3">
    <source>
        <dbReference type="ARBA" id="ARBA00022692"/>
    </source>
</evidence>
<feature type="transmembrane region" description="Helical" evidence="6">
    <location>
        <begin position="380"/>
        <end position="404"/>
    </location>
</feature>